<evidence type="ECO:0000256" key="2">
    <source>
        <dbReference type="SAM" id="MobiDB-lite"/>
    </source>
</evidence>
<proteinExistence type="predicted"/>
<dbReference type="Proteomes" id="UP000661435">
    <property type="component" value="Unassembled WGS sequence"/>
</dbReference>
<keyword evidence="1" id="KW-0677">Repeat</keyword>
<accession>A0A8J6M4X5</accession>
<evidence type="ECO:0000256" key="3">
    <source>
        <dbReference type="SAM" id="SignalP"/>
    </source>
</evidence>
<keyword evidence="3" id="KW-0732">Signal</keyword>
<dbReference type="InterPro" id="IPR001119">
    <property type="entry name" value="SLH_dom"/>
</dbReference>
<protein>
    <submittedName>
        <fullName evidence="5">Carbohydrate-binding domain-containing protein</fullName>
    </submittedName>
</protein>
<name>A0A8J6M4X5_9FIRM</name>
<feature type="chain" id="PRO_5038722718" evidence="3">
    <location>
        <begin position="23"/>
        <end position="776"/>
    </location>
</feature>
<reference evidence="5" key="1">
    <citation type="submission" date="2020-08" db="EMBL/GenBank/DDBJ databases">
        <title>Genome public.</title>
        <authorList>
            <person name="Liu C."/>
            <person name="Sun Q."/>
        </authorList>
    </citation>
    <scope>NUCLEOTIDE SEQUENCE</scope>
    <source>
        <strain evidence="5">NSJ-51</strain>
    </source>
</reference>
<dbReference type="Pfam" id="PF14262">
    <property type="entry name" value="Cthe_2159"/>
    <property type="match status" value="2"/>
</dbReference>
<evidence type="ECO:0000256" key="1">
    <source>
        <dbReference type="ARBA" id="ARBA00022737"/>
    </source>
</evidence>
<evidence type="ECO:0000313" key="6">
    <source>
        <dbReference type="Proteomes" id="UP000661435"/>
    </source>
</evidence>
<comment type="caution">
    <text evidence="5">The sequence shown here is derived from an EMBL/GenBank/DDBJ whole genome shotgun (WGS) entry which is preliminary data.</text>
</comment>
<dbReference type="PROSITE" id="PS51272">
    <property type="entry name" value="SLH"/>
    <property type="match status" value="2"/>
</dbReference>
<dbReference type="EMBL" id="JACOPP010000005">
    <property type="protein sequence ID" value="MBC5733112.1"/>
    <property type="molecule type" value="Genomic_DNA"/>
</dbReference>
<evidence type="ECO:0000259" key="4">
    <source>
        <dbReference type="PROSITE" id="PS51272"/>
    </source>
</evidence>
<gene>
    <name evidence="5" type="ORF">H8S57_05145</name>
</gene>
<dbReference type="RefSeq" id="WP_186907015.1">
    <property type="nucleotide sequence ID" value="NZ_JACOPP010000005.1"/>
</dbReference>
<feature type="compositionally biased region" description="Gly residues" evidence="2">
    <location>
        <begin position="474"/>
        <end position="484"/>
    </location>
</feature>
<feature type="signal peptide" evidence="3">
    <location>
        <begin position="1"/>
        <end position="22"/>
    </location>
</feature>
<feature type="domain" description="SLH" evidence="4">
    <location>
        <begin position="695"/>
        <end position="753"/>
    </location>
</feature>
<dbReference type="InterPro" id="IPR025584">
    <property type="entry name" value="Cthe_2159"/>
</dbReference>
<feature type="compositionally biased region" description="Gly residues" evidence="2">
    <location>
        <begin position="492"/>
        <end position="509"/>
    </location>
</feature>
<feature type="region of interest" description="Disordered" evidence="2">
    <location>
        <begin position="426"/>
        <end position="509"/>
    </location>
</feature>
<organism evidence="5 6">
    <name type="scientific">Lawsonibacter hominis</name>
    <dbReference type="NCBI Taxonomy" id="2763053"/>
    <lineage>
        <taxon>Bacteria</taxon>
        <taxon>Bacillati</taxon>
        <taxon>Bacillota</taxon>
        <taxon>Clostridia</taxon>
        <taxon>Eubacteriales</taxon>
        <taxon>Oscillospiraceae</taxon>
        <taxon>Lawsonibacter</taxon>
    </lineage>
</organism>
<dbReference type="PROSITE" id="PS51257">
    <property type="entry name" value="PROKAR_LIPOPROTEIN"/>
    <property type="match status" value="1"/>
</dbReference>
<keyword evidence="6" id="KW-1185">Reference proteome</keyword>
<feature type="domain" description="SLH" evidence="4">
    <location>
        <begin position="631"/>
        <end position="694"/>
    </location>
</feature>
<evidence type="ECO:0000313" key="5">
    <source>
        <dbReference type="EMBL" id="MBC5733112.1"/>
    </source>
</evidence>
<sequence length="776" mass="79332">MGKKLFSLLLTAALLLSSGVTACAASASSGEVLITLSDSGVKVDGTPASADPADAVYTGADIIYYADGTDSTYGEGSAEEMHSAEEAGAHTRVTITRPGTYRITGTLSRGQIFVDLGDGAKTDPGAVVTLILDNVDLTCTVAPAVFFYQVYECDTDWVAYDAGGAEDYAASGVADTSAAGANVILAAGSENNITGSHVARIYKEGTTKKLHKYDGAFYSRMSMNLSGDNGDDTGVLNIVADNEGLDSELHLTINGGTICIESQDDGINTNEDGVSVTTINGGSLTVNAGLGSEGDGIDSNGYLTINGGAIWTMANETSPDGGIDADGAITINGGTLYAFGTRNDAADSDSAQPYLELSFASMLPAGSAVTLTDAEGSTLWSAVTRKTCQSITLTAPTLALNTVYSVSVDGVLQCYSGNQSGMMGGFGAGQRPGAGTLPDGFEPPENFQPGAEGQPPALPEDFDPSQMGQRPENGGAGIPPGGGQDMERPQGQGFGGGMGAQQGQAGGSGSTEFILTEAVKSFSGVCDSDASGKTRVSFTVNGGAGMSSIASGQSVTLADIQASVEDLDDSRVQLTITDVPSENYAESCLLSDGAQAIAAILPTEDGVYQLTVAVRSGTQYVGASQWQFTVGALPFRDVPQSSDAYEAVKFVYDSGLMEGTGGNRFSPDAAVTRAQAITVLARMAGAVQAESGACSDASSGSWYSGYVGWAVTNGIVEGDGQGRFLPDEAVTGTQMEQMLTRCAALANLSYDASNASAQPLTRAQLAQMLLTFSQAE</sequence>
<dbReference type="Pfam" id="PF00395">
    <property type="entry name" value="SLH"/>
    <property type="match status" value="2"/>
</dbReference>
<dbReference type="AlphaFoldDB" id="A0A8J6M4X5"/>